<dbReference type="AlphaFoldDB" id="A0A4R4P7L0"/>
<protein>
    <submittedName>
        <fullName evidence="1">Formate dehydrogenase</fullName>
    </submittedName>
</protein>
<dbReference type="EMBL" id="SMKA01000294">
    <property type="protein sequence ID" value="TDC16860.1"/>
    <property type="molecule type" value="Genomic_DNA"/>
</dbReference>
<evidence type="ECO:0000313" key="2">
    <source>
        <dbReference type="Proteomes" id="UP000295075"/>
    </source>
</evidence>
<dbReference type="OrthoDB" id="7409377at2"/>
<proteinExistence type="predicted"/>
<evidence type="ECO:0000313" key="1">
    <source>
        <dbReference type="EMBL" id="TDC16860.1"/>
    </source>
</evidence>
<accession>A0A4R4P7L0</accession>
<keyword evidence="2" id="KW-1185">Reference proteome</keyword>
<reference evidence="1 2" key="1">
    <citation type="submission" date="2019-03" db="EMBL/GenBank/DDBJ databases">
        <title>Draft genome sequences of novel Actinobacteria.</title>
        <authorList>
            <person name="Sahin N."/>
            <person name="Ay H."/>
            <person name="Saygin H."/>
        </authorList>
    </citation>
    <scope>NUCLEOTIDE SEQUENCE [LARGE SCALE GENOMIC DNA]</scope>
    <source>
        <strain evidence="1 2">JCM 30547</strain>
    </source>
</reference>
<dbReference type="InterPro" id="IPR021074">
    <property type="entry name" value="Formate_DH_dsu"/>
</dbReference>
<dbReference type="Pfam" id="PF11390">
    <property type="entry name" value="FdsD"/>
    <property type="match status" value="1"/>
</dbReference>
<sequence>MSRATVPPYVRLANEIAAQFAHRPAADAATAIANHMRIAWDPRMKQALIAHVEAGAEDLDPAAALAAQQLQAAAK</sequence>
<gene>
    <name evidence="1" type="ORF">E1261_38185</name>
</gene>
<name>A0A4R4P7L0_9ACTN</name>
<dbReference type="Proteomes" id="UP000295075">
    <property type="component" value="Unassembled WGS sequence"/>
</dbReference>
<dbReference type="RefSeq" id="WP_132414630.1">
    <property type="nucleotide sequence ID" value="NZ_SMKA01000294.1"/>
</dbReference>
<comment type="caution">
    <text evidence="1">The sequence shown here is derived from an EMBL/GenBank/DDBJ whole genome shotgun (WGS) entry which is preliminary data.</text>
</comment>
<organism evidence="1 2">
    <name type="scientific">Kribbella albertanoniae</name>
    <dbReference type="NCBI Taxonomy" id="1266829"/>
    <lineage>
        <taxon>Bacteria</taxon>
        <taxon>Bacillati</taxon>
        <taxon>Actinomycetota</taxon>
        <taxon>Actinomycetes</taxon>
        <taxon>Propionibacteriales</taxon>
        <taxon>Kribbellaceae</taxon>
        <taxon>Kribbella</taxon>
    </lineage>
</organism>